<dbReference type="Proteomes" id="UP001443914">
    <property type="component" value="Unassembled WGS sequence"/>
</dbReference>
<protein>
    <submittedName>
        <fullName evidence="2">Uncharacterized protein</fullName>
    </submittedName>
</protein>
<evidence type="ECO:0000256" key="1">
    <source>
        <dbReference type="SAM" id="Phobius"/>
    </source>
</evidence>
<keyword evidence="3" id="KW-1185">Reference proteome</keyword>
<reference evidence="2" key="1">
    <citation type="submission" date="2024-03" db="EMBL/GenBank/DDBJ databases">
        <title>WGS assembly of Saponaria officinalis var. Norfolk2.</title>
        <authorList>
            <person name="Jenkins J."/>
            <person name="Shu S."/>
            <person name="Grimwood J."/>
            <person name="Barry K."/>
            <person name="Goodstein D."/>
            <person name="Schmutz J."/>
            <person name="Leebens-Mack J."/>
            <person name="Osbourn A."/>
        </authorList>
    </citation>
    <scope>NUCLEOTIDE SEQUENCE [LARGE SCALE GENOMIC DNA]</scope>
    <source>
        <strain evidence="2">JIC</strain>
    </source>
</reference>
<dbReference type="PANTHER" id="PTHR33726:SF19">
    <property type="entry name" value="OS03G0313800 PROTEIN"/>
    <property type="match status" value="1"/>
</dbReference>
<gene>
    <name evidence="2" type="ORF">RND81_05G112000</name>
</gene>
<dbReference type="EMBL" id="JBDFQZ010000005">
    <property type="protein sequence ID" value="KAK9724968.1"/>
    <property type="molecule type" value="Genomic_DNA"/>
</dbReference>
<organism evidence="2 3">
    <name type="scientific">Saponaria officinalis</name>
    <name type="common">Common soapwort</name>
    <name type="synonym">Lychnis saponaria</name>
    <dbReference type="NCBI Taxonomy" id="3572"/>
    <lineage>
        <taxon>Eukaryota</taxon>
        <taxon>Viridiplantae</taxon>
        <taxon>Streptophyta</taxon>
        <taxon>Embryophyta</taxon>
        <taxon>Tracheophyta</taxon>
        <taxon>Spermatophyta</taxon>
        <taxon>Magnoliopsida</taxon>
        <taxon>eudicotyledons</taxon>
        <taxon>Gunneridae</taxon>
        <taxon>Pentapetalae</taxon>
        <taxon>Caryophyllales</taxon>
        <taxon>Caryophyllaceae</taxon>
        <taxon>Caryophylleae</taxon>
        <taxon>Saponaria</taxon>
    </lineage>
</organism>
<sequence length="88" mass="10346">MSRIWTATTSIFRRPEIRIQNFYSSFSTVLRWPSDSFSSFTTGWSTESLRWLNFWVVDNVLWSVVTFVESLALFALLCFFFTFCGCTV</sequence>
<accession>A0AAW1KWW8</accession>
<evidence type="ECO:0000313" key="2">
    <source>
        <dbReference type="EMBL" id="KAK9724968.1"/>
    </source>
</evidence>
<feature type="transmembrane region" description="Helical" evidence="1">
    <location>
        <begin position="60"/>
        <end position="84"/>
    </location>
</feature>
<comment type="caution">
    <text evidence="2">The sequence shown here is derived from an EMBL/GenBank/DDBJ whole genome shotgun (WGS) entry which is preliminary data.</text>
</comment>
<name>A0AAW1KWW8_SAPOF</name>
<keyword evidence="1" id="KW-0812">Transmembrane</keyword>
<keyword evidence="1" id="KW-0472">Membrane</keyword>
<keyword evidence="1" id="KW-1133">Transmembrane helix</keyword>
<proteinExistence type="predicted"/>
<dbReference type="AlphaFoldDB" id="A0AAW1KWW8"/>
<dbReference type="PANTHER" id="PTHR33726">
    <property type="entry name" value="TRANSMEMBRANE PROTEIN"/>
    <property type="match status" value="1"/>
</dbReference>
<evidence type="ECO:0000313" key="3">
    <source>
        <dbReference type="Proteomes" id="UP001443914"/>
    </source>
</evidence>